<organism evidence="2">
    <name type="scientific">Cladocopium goreaui</name>
    <dbReference type="NCBI Taxonomy" id="2562237"/>
    <lineage>
        <taxon>Eukaryota</taxon>
        <taxon>Sar</taxon>
        <taxon>Alveolata</taxon>
        <taxon>Dinophyceae</taxon>
        <taxon>Suessiales</taxon>
        <taxon>Symbiodiniaceae</taxon>
        <taxon>Cladocopium</taxon>
    </lineage>
</organism>
<dbReference type="EMBL" id="CAMXCT020001813">
    <property type="protein sequence ID" value="CAL1146680.1"/>
    <property type="molecule type" value="Genomic_DNA"/>
</dbReference>
<feature type="region of interest" description="Disordered" evidence="1">
    <location>
        <begin position="301"/>
        <end position="363"/>
    </location>
</feature>
<evidence type="ECO:0000313" key="2">
    <source>
        <dbReference type="EMBL" id="CAI3993305.1"/>
    </source>
</evidence>
<feature type="compositionally biased region" description="Polar residues" evidence="1">
    <location>
        <begin position="252"/>
        <end position="263"/>
    </location>
</feature>
<evidence type="ECO:0000256" key="1">
    <source>
        <dbReference type="SAM" id="MobiDB-lite"/>
    </source>
</evidence>
<feature type="compositionally biased region" description="Polar residues" evidence="1">
    <location>
        <begin position="351"/>
        <end position="363"/>
    </location>
</feature>
<comment type="caution">
    <text evidence="2">The sequence shown here is derived from an EMBL/GenBank/DDBJ whole genome shotgun (WGS) entry which is preliminary data.</text>
</comment>
<protein>
    <submittedName>
        <fullName evidence="2">Uncharacterized protein</fullName>
    </submittedName>
</protein>
<feature type="compositionally biased region" description="Basic residues" evidence="1">
    <location>
        <begin position="310"/>
        <end position="322"/>
    </location>
</feature>
<dbReference type="AlphaFoldDB" id="A0A9P1G0D1"/>
<name>A0A9P1G0D1_9DINO</name>
<gene>
    <name evidence="2" type="ORF">C1SCF055_LOCUS20068</name>
</gene>
<reference evidence="2" key="1">
    <citation type="submission" date="2022-10" db="EMBL/GenBank/DDBJ databases">
        <authorList>
            <person name="Chen Y."/>
            <person name="Dougan E. K."/>
            <person name="Chan C."/>
            <person name="Rhodes N."/>
            <person name="Thang M."/>
        </authorList>
    </citation>
    <scope>NUCLEOTIDE SEQUENCE</scope>
</reference>
<keyword evidence="4" id="KW-1185">Reference proteome</keyword>
<dbReference type="Proteomes" id="UP001152797">
    <property type="component" value="Unassembled WGS sequence"/>
</dbReference>
<reference evidence="3" key="2">
    <citation type="submission" date="2024-04" db="EMBL/GenBank/DDBJ databases">
        <authorList>
            <person name="Chen Y."/>
            <person name="Shah S."/>
            <person name="Dougan E. K."/>
            <person name="Thang M."/>
            <person name="Chan C."/>
        </authorList>
    </citation>
    <scope>NUCLEOTIDE SEQUENCE [LARGE SCALE GENOMIC DNA]</scope>
</reference>
<feature type="compositionally biased region" description="Polar residues" evidence="1">
    <location>
        <begin position="216"/>
        <end position="226"/>
    </location>
</feature>
<evidence type="ECO:0000313" key="4">
    <source>
        <dbReference type="Proteomes" id="UP001152797"/>
    </source>
</evidence>
<feature type="region of interest" description="Disordered" evidence="1">
    <location>
        <begin position="174"/>
        <end position="282"/>
    </location>
</feature>
<feature type="compositionally biased region" description="Basic and acidic residues" evidence="1">
    <location>
        <begin position="176"/>
        <end position="188"/>
    </location>
</feature>
<dbReference type="EMBL" id="CAMXCT010001813">
    <property type="protein sequence ID" value="CAI3993305.1"/>
    <property type="molecule type" value="Genomic_DNA"/>
</dbReference>
<accession>A0A9P1G0D1</accession>
<sequence>MTGKSRLGPDPSISINDLQRKINEVMQRQGCRDLNKLLHSRHAVSWKTSPDPEWLGTDELVDICSTLFSLHTNGVLQSTKMRKALLALQAESGRINFTKLHDTDFADGMDEKIRIACQQYRELKRDPKKYLRCIKKASVKEKNNIDNVLSFLQLHEDDTVQIGKDQGQEELGEIETDQKQEEPRKDEDSTLPSPSKVFKRVLSREASDPASPSFAAKSTKQVSGSASFLDRKGSGSSLEGKGNTDSLDKKNSGSSLECRSNTDSLGRKSSGSSMGRKGSSKIDFLDELDLSADEKKELAVWMHQNSKMEKKQKRKKGNKSGMKKPASSVAPKKTATAKSVKSQVSRKKQATYKTSFMQRATSSAYHREKLKALKKGKSEEAALDAARMASAKVRDAINNGLMKEE</sequence>
<evidence type="ECO:0000313" key="3">
    <source>
        <dbReference type="EMBL" id="CAL1146680.1"/>
    </source>
</evidence>
<proteinExistence type="predicted"/>
<feature type="compositionally biased region" description="Low complexity" evidence="1">
    <location>
        <begin position="267"/>
        <end position="277"/>
    </location>
</feature>
<dbReference type="EMBL" id="CAMXCT030001813">
    <property type="protein sequence ID" value="CAL4780617.1"/>
    <property type="molecule type" value="Genomic_DNA"/>
</dbReference>